<dbReference type="Proteomes" id="UP000597038">
    <property type="component" value="Unassembled WGS sequence"/>
</dbReference>
<gene>
    <name evidence="1" type="ORF">I9026_13070</name>
</gene>
<feature type="non-terminal residue" evidence="1">
    <location>
        <position position="1"/>
    </location>
</feature>
<dbReference type="RefSeq" id="WP_198093103.1">
    <property type="nucleotide sequence ID" value="NZ_JAEDAQ010000263.1"/>
</dbReference>
<dbReference type="Gene3D" id="3.10.450.50">
    <property type="match status" value="1"/>
</dbReference>
<accession>A0ABS0QTB2</accession>
<evidence type="ECO:0000313" key="1">
    <source>
        <dbReference type="EMBL" id="MBH9582246.1"/>
    </source>
</evidence>
<dbReference type="EMBL" id="JAEDAQ010000263">
    <property type="protein sequence ID" value="MBH9582246.1"/>
    <property type="molecule type" value="Genomic_DNA"/>
</dbReference>
<comment type="caution">
    <text evidence="1">The sequence shown here is derived from an EMBL/GenBank/DDBJ whole genome shotgun (WGS) entry which is preliminary data.</text>
</comment>
<dbReference type="InterPro" id="IPR004027">
    <property type="entry name" value="SEC_C_motif"/>
</dbReference>
<dbReference type="Pfam" id="PF02810">
    <property type="entry name" value="SEC-C"/>
    <property type="match status" value="1"/>
</dbReference>
<proteinExistence type="predicted"/>
<keyword evidence="2" id="KW-1185">Reference proteome</keyword>
<organism evidence="1 2">
    <name type="scientific">Staphylococcus felis</name>
    <dbReference type="NCBI Taxonomy" id="46127"/>
    <lineage>
        <taxon>Bacteria</taxon>
        <taxon>Bacillati</taxon>
        <taxon>Bacillota</taxon>
        <taxon>Bacilli</taxon>
        <taxon>Bacillales</taxon>
        <taxon>Staphylococcaceae</taxon>
        <taxon>Staphylococcus</taxon>
    </lineage>
</organism>
<protein>
    <submittedName>
        <fullName evidence="1">SEC-C domain-containing protein</fullName>
    </submittedName>
</protein>
<name>A0ABS0QTB2_9STAP</name>
<sequence length="23" mass="2598">NEVVRNDQCPCGSVKKYKNCQGK</sequence>
<evidence type="ECO:0000313" key="2">
    <source>
        <dbReference type="Proteomes" id="UP000597038"/>
    </source>
</evidence>
<dbReference type="SUPFAM" id="SSF103642">
    <property type="entry name" value="Sec-C motif"/>
    <property type="match status" value="1"/>
</dbReference>
<reference evidence="1 2" key="1">
    <citation type="submission" date="2020-12" db="EMBL/GenBank/DDBJ databases">
        <title>Genomic analysis of Staphylococcus felis from a cat with skin infection.</title>
        <authorList>
            <person name="Aslantas O."/>
            <person name="Keskin O."/>
            <person name="Buyukaltay K."/>
            <person name="Gullu Yucetepe A."/>
        </authorList>
    </citation>
    <scope>NUCLEOTIDE SEQUENCE [LARGE SCALE GENOMIC DNA]</scope>
    <source>
        <strain evidence="1 2">HARRANVET</strain>
    </source>
</reference>